<feature type="compositionally biased region" description="Basic and acidic residues" evidence="1">
    <location>
        <begin position="28"/>
        <end position="38"/>
    </location>
</feature>
<keyword evidence="2" id="KW-1133">Transmembrane helix</keyword>
<proteinExistence type="predicted"/>
<feature type="transmembrane region" description="Helical" evidence="2">
    <location>
        <begin position="136"/>
        <end position="157"/>
    </location>
</feature>
<accession>A0A7S1C2I7</accession>
<evidence type="ECO:0000256" key="1">
    <source>
        <dbReference type="SAM" id="MobiDB-lite"/>
    </source>
</evidence>
<dbReference type="EMBL" id="HBFS01001532">
    <property type="protein sequence ID" value="CAD8907858.1"/>
    <property type="molecule type" value="Transcribed_RNA"/>
</dbReference>
<feature type="transmembrane region" description="Helical" evidence="2">
    <location>
        <begin position="297"/>
        <end position="321"/>
    </location>
</feature>
<reference evidence="3" key="1">
    <citation type="submission" date="2021-01" db="EMBL/GenBank/DDBJ databases">
        <authorList>
            <person name="Corre E."/>
            <person name="Pelletier E."/>
            <person name="Niang G."/>
            <person name="Scheremetjew M."/>
            <person name="Finn R."/>
            <person name="Kale V."/>
            <person name="Holt S."/>
            <person name="Cochrane G."/>
            <person name="Meng A."/>
            <person name="Brown T."/>
            <person name="Cohen L."/>
        </authorList>
    </citation>
    <scope>NUCLEOTIDE SEQUENCE</scope>
    <source>
        <strain evidence="3">Ms1</strain>
    </source>
</reference>
<feature type="region of interest" description="Disordered" evidence="1">
    <location>
        <begin position="1"/>
        <end position="48"/>
    </location>
</feature>
<feature type="transmembrane region" description="Helical" evidence="2">
    <location>
        <begin position="94"/>
        <end position="116"/>
    </location>
</feature>
<sequence>MNAFRSVLRAGSNNDDDGSAAGGEYDDEHSMPSRERNNSSRKPPPDRLPAAALGSHEVDYTDEVGWCTPFGALLTIEWEEVRPWIRKARQGEMVAMLVLSMIAWIFGLSVSGTGLFHDNVYAYDSSACECIVVNSYFGMFFVPLQLALCCVLPFAFIHDPDGGAHGPGPDGGDEAFERKTTTRVFRHPHLACCGSVVLTPIVVFISHMVVTPLSFIVTYYVWYGIAFCFLLLGICRAECESDVVMASGQWGGDMFVGFYEATFDSSGVGWPNGNGTMLIDWKGVGGYEPGVVTLTQFVWMLTGLYLLIAWSVDLVLYCRIVGRRRGMLKRRVARGYVASSSA</sequence>
<keyword evidence="2" id="KW-0472">Membrane</keyword>
<dbReference type="AlphaFoldDB" id="A0A7S1C2I7"/>
<feature type="transmembrane region" description="Helical" evidence="2">
    <location>
        <begin position="216"/>
        <end position="235"/>
    </location>
</feature>
<keyword evidence="2" id="KW-0812">Transmembrane</keyword>
<evidence type="ECO:0000313" key="3">
    <source>
        <dbReference type="EMBL" id="CAD8907858.1"/>
    </source>
</evidence>
<feature type="transmembrane region" description="Helical" evidence="2">
    <location>
        <begin position="242"/>
        <end position="259"/>
    </location>
</feature>
<protein>
    <submittedName>
        <fullName evidence="3">Uncharacterized protein</fullName>
    </submittedName>
</protein>
<feature type="transmembrane region" description="Helical" evidence="2">
    <location>
        <begin position="188"/>
        <end position="210"/>
    </location>
</feature>
<organism evidence="3">
    <name type="scientific">Bicosoecida sp. CB-2014</name>
    <dbReference type="NCBI Taxonomy" id="1486930"/>
    <lineage>
        <taxon>Eukaryota</taxon>
        <taxon>Sar</taxon>
        <taxon>Stramenopiles</taxon>
        <taxon>Bigyra</taxon>
        <taxon>Opalozoa</taxon>
        <taxon>Bicosoecida</taxon>
    </lineage>
</organism>
<gene>
    <name evidence="3" type="ORF">BSP0115_LOCUS1055</name>
</gene>
<name>A0A7S1C2I7_9STRA</name>
<evidence type="ECO:0000256" key="2">
    <source>
        <dbReference type="SAM" id="Phobius"/>
    </source>
</evidence>